<accession>A0A1Q9CBN6</accession>
<protein>
    <submittedName>
        <fullName evidence="13">Putative dual-specificity RNA methyltransferase RlmN</fullName>
    </submittedName>
</protein>
<dbReference type="OrthoDB" id="538249at2759"/>
<evidence type="ECO:0000256" key="6">
    <source>
        <dbReference type="ARBA" id="ARBA00022679"/>
    </source>
</evidence>
<evidence type="ECO:0000256" key="4">
    <source>
        <dbReference type="ARBA" id="ARBA00022490"/>
    </source>
</evidence>
<dbReference type="Gene3D" id="3.20.20.70">
    <property type="entry name" value="Aldolase class I"/>
    <property type="match status" value="1"/>
</dbReference>
<dbReference type="PROSITE" id="PS51918">
    <property type="entry name" value="RADICAL_SAM"/>
    <property type="match status" value="1"/>
</dbReference>
<dbReference type="SUPFAM" id="SSF102114">
    <property type="entry name" value="Radical SAM enzymes"/>
    <property type="match status" value="1"/>
</dbReference>
<dbReference type="AlphaFoldDB" id="A0A1Q9CBN6"/>
<dbReference type="InterPro" id="IPR004383">
    <property type="entry name" value="rRNA_lsu_MTrfase_RlmN/Cfr"/>
</dbReference>
<evidence type="ECO:0000256" key="5">
    <source>
        <dbReference type="ARBA" id="ARBA00022603"/>
    </source>
</evidence>
<reference evidence="13 14" key="1">
    <citation type="submission" date="2016-02" db="EMBL/GenBank/DDBJ databases">
        <title>Genome analysis of coral dinoflagellate symbionts highlights evolutionary adaptations to a symbiotic lifestyle.</title>
        <authorList>
            <person name="Aranda M."/>
            <person name="Li Y."/>
            <person name="Liew Y.J."/>
            <person name="Baumgarten S."/>
            <person name="Simakov O."/>
            <person name="Wilson M."/>
            <person name="Piel J."/>
            <person name="Ashoor H."/>
            <person name="Bougouffa S."/>
            <person name="Bajic V.B."/>
            <person name="Ryu T."/>
            <person name="Ravasi T."/>
            <person name="Bayer T."/>
            <person name="Micklem G."/>
            <person name="Kim H."/>
            <person name="Bhak J."/>
            <person name="Lajeunesse T.C."/>
            <person name="Voolstra C.R."/>
        </authorList>
    </citation>
    <scope>NUCLEOTIDE SEQUENCE [LARGE SCALE GENOMIC DNA]</scope>
    <source>
        <strain evidence="13 14">CCMP2467</strain>
    </source>
</reference>
<organism evidence="13 14">
    <name type="scientific">Symbiodinium microadriaticum</name>
    <name type="common">Dinoflagellate</name>
    <name type="synonym">Zooxanthella microadriatica</name>
    <dbReference type="NCBI Taxonomy" id="2951"/>
    <lineage>
        <taxon>Eukaryota</taxon>
        <taxon>Sar</taxon>
        <taxon>Alveolata</taxon>
        <taxon>Dinophyceae</taxon>
        <taxon>Suessiales</taxon>
        <taxon>Symbiodiniaceae</taxon>
        <taxon>Symbiodinium</taxon>
    </lineage>
</organism>
<evidence type="ECO:0000256" key="1">
    <source>
        <dbReference type="ARBA" id="ARBA00001966"/>
    </source>
</evidence>
<dbReference type="Proteomes" id="UP000186817">
    <property type="component" value="Unassembled WGS sequence"/>
</dbReference>
<keyword evidence="7" id="KW-0949">S-adenosyl-L-methionine</keyword>
<dbReference type="PANTHER" id="PTHR30544:SF5">
    <property type="entry name" value="RADICAL SAM CORE DOMAIN-CONTAINING PROTEIN"/>
    <property type="match status" value="1"/>
</dbReference>
<evidence type="ECO:0000259" key="12">
    <source>
        <dbReference type="PROSITE" id="PS51918"/>
    </source>
</evidence>
<dbReference type="SFLD" id="SFLDS00029">
    <property type="entry name" value="Radical_SAM"/>
    <property type="match status" value="1"/>
</dbReference>
<proteinExistence type="predicted"/>
<keyword evidence="5 13" id="KW-0489">Methyltransferase</keyword>
<keyword evidence="6 13" id="KW-0808">Transferase</keyword>
<dbReference type="SFLD" id="SFLDG01062">
    <property type="entry name" value="methyltransferase_(Class_A)"/>
    <property type="match status" value="1"/>
</dbReference>
<evidence type="ECO:0000256" key="2">
    <source>
        <dbReference type="ARBA" id="ARBA00004496"/>
    </source>
</evidence>
<dbReference type="InterPro" id="IPR013785">
    <property type="entry name" value="Aldolase_TIM"/>
</dbReference>
<dbReference type="GO" id="GO:0005737">
    <property type="term" value="C:cytoplasm"/>
    <property type="evidence" value="ECO:0007669"/>
    <property type="project" value="UniProtKB-SubCell"/>
</dbReference>
<dbReference type="PANTHER" id="PTHR30544">
    <property type="entry name" value="23S RRNA METHYLTRANSFERASE"/>
    <property type="match status" value="1"/>
</dbReference>
<dbReference type="Pfam" id="PF04055">
    <property type="entry name" value="Radical_SAM"/>
    <property type="match status" value="1"/>
</dbReference>
<keyword evidence="11" id="KW-0472">Membrane</keyword>
<dbReference type="InterPro" id="IPR007197">
    <property type="entry name" value="rSAM"/>
</dbReference>
<comment type="caution">
    <text evidence="13">The sequence shown here is derived from an EMBL/GenBank/DDBJ whole genome shotgun (WGS) entry which is preliminary data.</text>
</comment>
<dbReference type="InterPro" id="IPR058240">
    <property type="entry name" value="rSAM_sf"/>
</dbReference>
<keyword evidence="11" id="KW-0812">Transmembrane</keyword>
<evidence type="ECO:0000313" key="13">
    <source>
        <dbReference type="EMBL" id="OLP80345.1"/>
    </source>
</evidence>
<keyword evidence="9" id="KW-0408">Iron</keyword>
<evidence type="ECO:0000256" key="8">
    <source>
        <dbReference type="ARBA" id="ARBA00022723"/>
    </source>
</evidence>
<name>A0A1Q9CBN6_SYMMI</name>
<dbReference type="InterPro" id="IPR040072">
    <property type="entry name" value="Methyltransferase_A"/>
</dbReference>
<gene>
    <name evidence="13" type="primary">rlmN</name>
    <name evidence="13" type="ORF">AK812_SmicGene39239</name>
</gene>
<feature type="transmembrane region" description="Helical" evidence="11">
    <location>
        <begin position="837"/>
        <end position="856"/>
    </location>
</feature>
<keyword evidence="3" id="KW-0004">4Fe-4S</keyword>
<keyword evidence="8" id="KW-0479">Metal-binding</keyword>
<evidence type="ECO:0000256" key="9">
    <source>
        <dbReference type="ARBA" id="ARBA00023004"/>
    </source>
</evidence>
<dbReference type="EMBL" id="LSRX01001387">
    <property type="protein sequence ID" value="OLP80345.1"/>
    <property type="molecule type" value="Genomic_DNA"/>
</dbReference>
<dbReference type="GO" id="GO:0008173">
    <property type="term" value="F:RNA methyltransferase activity"/>
    <property type="evidence" value="ECO:0007669"/>
    <property type="project" value="InterPro"/>
</dbReference>
<keyword evidence="14" id="KW-1185">Reference proteome</keyword>
<evidence type="ECO:0000256" key="7">
    <source>
        <dbReference type="ARBA" id="ARBA00022691"/>
    </source>
</evidence>
<comment type="subcellular location">
    <subcellularLocation>
        <location evidence="2">Cytoplasm</location>
    </subcellularLocation>
</comment>
<evidence type="ECO:0000313" key="14">
    <source>
        <dbReference type="Proteomes" id="UP000186817"/>
    </source>
</evidence>
<evidence type="ECO:0000256" key="11">
    <source>
        <dbReference type="SAM" id="Phobius"/>
    </source>
</evidence>
<feature type="domain" description="Radical SAM core" evidence="12">
    <location>
        <begin position="99"/>
        <end position="337"/>
    </location>
</feature>
<keyword evidence="4" id="KW-0963">Cytoplasm</keyword>
<dbReference type="GO" id="GO:0070475">
    <property type="term" value="P:rRNA base methylation"/>
    <property type="evidence" value="ECO:0007669"/>
    <property type="project" value="TreeGrafter"/>
</dbReference>
<comment type="cofactor">
    <cofactor evidence="1">
        <name>[4Fe-4S] cluster</name>
        <dbReference type="ChEBI" id="CHEBI:49883"/>
    </cofactor>
</comment>
<evidence type="ECO:0000256" key="3">
    <source>
        <dbReference type="ARBA" id="ARBA00022485"/>
    </source>
</evidence>
<dbReference type="SFLD" id="SFLDF00275">
    <property type="entry name" value="adenosine_C2_methyltransferase"/>
    <property type="match status" value="1"/>
</dbReference>
<keyword evidence="10" id="KW-0411">Iron-sulfur</keyword>
<dbReference type="GO" id="GO:0030488">
    <property type="term" value="P:tRNA methylation"/>
    <property type="evidence" value="ECO:0007669"/>
    <property type="project" value="TreeGrafter"/>
</dbReference>
<sequence>MDSDHASKRIWSALRSGISPFSLNLSQGQSAALRALDPAQELEKLLQEDAVESLAKSEAIAEEENGEVSESPETQKYLLRLHDGLAVESVLIPLQSSPGKTATTCCISSQVGCAQGCRFCRTGDMGLLRNLSADEILAQVVQGRRIARDLGLPEVRKVVFMGMGDPLANIPSVRTAVDALSDGLRMAIGRKRLQVSTIAPSPAKVMQVAGMRCGVVWSLHAANDKLRSQLVPTAKHSILELRDAFMHLVKSGGGVTPDRRLLVAVVMIAGVNDDDRHASELADFLRPMYEDPDVGVALNLIPYNPNPGQEDFGTSDYGTMLRFRELVNEELPLLGIHLRRTRGAAGSAACGQLATQSRKDLREDTWMILDGEMTQHFRAYRAARESVLEFQADDADDDQDYDQERLFFFYKTDVEGTGTLFTPERLVSICEIEKTMLANNSLVKEPLLCCRIADPMYGLAGSRRLSHVSENSKAVPTGDSVLGLFYGTAANPAMQSVPAARTIAGYDWSCQKLSQSDVDSVVDTMHTDLASKDQKRSCWACVAFSSLIDASYMLVWKGPQFVDPNFRETKQTAYSRTFAELQVLKSDDEVKVMEPAFEKLGLAYGFLRSAFQGDEDRFVQSGDIRVRVTYTGINEIQKMALPDFGLSFFSVILVFGVSLILTLPIASLFYQGVFRIEYFEFLHILVVYLVLGIGADDVYVFKDTFCHVKKAEFPFAQPGRLTEDQELHRAHSQRAHLGREGRLQEIRVLSLTFQRAGAASMLCFAELSRCRQLPLSCVQGDAHANLRLVCPFAKAFFSLRHLFESKESLEEPSGLVERFFEKLYIPVMSKQVGGLRIYALFLALLLLAVAIQGLAIG</sequence>
<keyword evidence="11" id="KW-1133">Transmembrane helix</keyword>
<dbReference type="GO" id="GO:0046872">
    <property type="term" value="F:metal ion binding"/>
    <property type="evidence" value="ECO:0007669"/>
    <property type="project" value="UniProtKB-KW"/>
</dbReference>
<evidence type="ECO:0000256" key="10">
    <source>
        <dbReference type="ARBA" id="ARBA00023014"/>
    </source>
</evidence>
<dbReference type="GO" id="GO:0051539">
    <property type="term" value="F:4 iron, 4 sulfur cluster binding"/>
    <property type="evidence" value="ECO:0007669"/>
    <property type="project" value="UniProtKB-KW"/>
</dbReference>
<feature type="transmembrane region" description="Helical" evidence="11">
    <location>
        <begin position="646"/>
        <end position="669"/>
    </location>
</feature>